<dbReference type="AlphaFoldDB" id="A0A9J6GX10"/>
<feature type="domain" description="DDE-1" evidence="1">
    <location>
        <begin position="3"/>
        <end position="96"/>
    </location>
</feature>
<dbReference type="InterPro" id="IPR004875">
    <property type="entry name" value="DDE_SF_endonuclease_dom"/>
</dbReference>
<accession>A0A9J6GX10</accession>
<proteinExistence type="predicted"/>
<organism evidence="2 3">
    <name type="scientific">Haemaphysalis longicornis</name>
    <name type="common">Bush tick</name>
    <dbReference type="NCBI Taxonomy" id="44386"/>
    <lineage>
        <taxon>Eukaryota</taxon>
        <taxon>Metazoa</taxon>
        <taxon>Ecdysozoa</taxon>
        <taxon>Arthropoda</taxon>
        <taxon>Chelicerata</taxon>
        <taxon>Arachnida</taxon>
        <taxon>Acari</taxon>
        <taxon>Parasitiformes</taxon>
        <taxon>Ixodida</taxon>
        <taxon>Ixodoidea</taxon>
        <taxon>Ixodidae</taxon>
        <taxon>Haemaphysalinae</taxon>
        <taxon>Haemaphysalis</taxon>
    </lineage>
</organism>
<evidence type="ECO:0000259" key="1">
    <source>
        <dbReference type="Pfam" id="PF03184"/>
    </source>
</evidence>
<dbReference type="VEuPathDB" id="VectorBase:HLOH_046099"/>
<dbReference type="Proteomes" id="UP000821853">
    <property type="component" value="Chromosome 8"/>
</dbReference>
<name>A0A9J6GX10_HAELO</name>
<dbReference type="Pfam" id="PF03184">
    <property type="entry name" value="DDE_1"/>
    <property type="match status" value="1"/>
</dbReference>
<comment type="caution">
    <text evidence="2">The sequence shown here is derived from an EMBL/GenBank/DDBJ whole genome shotgun (WGS) entry which is preliminary data.</text>
</comment>
<evidence type="ECO:0000313" key="2">
    <source>
        <dbReference type="EMBL" id="KAH9380050.1"/>
    </source>
</evidence>
<keyword evidence="3" id="KW-1185">Reference proteome</keyword>
<gene>
    <name evidence="2" type="ORF">HPB48_020601</name>
</gene>
<dbReference type="GO" id="GO:0003676">
    <property type="term" value="F:nucleic acid binding"/>
    <property type="evidence" value="ECO:0007669"/>
    <property type="project" value="InterPro"/>
</dbReference>
<dbReference type="OrthoDB" id="125347at2759"/>
<evidence type="ECO:0000313" key="3">
    <source>
        <dbReference type="Proteomes" id="UP000821853"/>
    </source>
</evidence>
<dbReference type="OMA" id="AMHNIAS"/>
<sequence length="233" mass="25346">MVSRGRKFLPFLDNATYHPAKTSNLRNIEVVFFPPSCTSRLQPQDAGIIKCVEHGYRKLLVQLQLAAIQRGNCDKKASLLDAMHYIASSRSAVSKTRSPTRSSTVASAGKIGEGSVASNDSEFEALKLASIKFAEYFDADDNAAVCEEISLDQAVTEALSHGDADATSEEDDDATDAAVPVPMFAEVVRSMDNVRCFVSAHDTTGDLLPHVAALERQLLRHGPKIVQKLTDFF</sequence>
<protein>
    <recommendedName>
        <fullName evidence="1">DDE-1 domain-containing protein</fullName>
    </recommendedName>
</protein>
<reference evidence="2 3" key="1">
    <citation type="journal article" date="2020" name="Cell">
        <title>Large-Scale Comparative Analyses of Tick Genomes Elucidate Their Genetic Diversity and Vector Capacities.</title>
        <authorList>
            <consortium name="Tick Genome and Microbiome Consortium (TIGMIC)"/>
            <person name="Jia N."/>
            <person name="Wang J."/>
            <person name="Shi W."/>
            <person name="Du L."/>
            <person name="Sun Y."/>
            <person name="Zhan W."/>
            <person name="Jiang J.F."/>
            <person name="Wang Q."/>
            <person name="Zhang B."/>
            <person name="Ji P."/>
            <person name="Bell-Sakyi L."/>
            <person name="Cui X.M."/>
            <person name="Yuan T.T."/>
            <person name="Jiang B.G."/>
            <person name="Yang W.F."/>
            <person name="Lam T.T."/>
            <person name="Chang Q.C."/>
            <person name="Ding S.J."/>
            <person name="Wang X.J."/>
            <person name="Zhu J.G."/>
            <person name="Ruan X.D."/>
            <person name="Zhao L."/>
            <person name="Wei J.T."/>
            <person name="Ye R.Z."/>
            <person name="Que T.C."/>
            <person name="Du C.H."/>
            <person name="Zhou Y.H."/>
            <person name="Cheng J.X."/>
            <person name="Dai P.F."/>
            <person name="Guo W.B."/>
            <person name="Han X.H."/>
            <person name="Huang E.J."/>
            <person name="Li L.F."/>
            <person name="Wei W."/>
            <person name="Gao Y.C."/>
            <person name="Liu J.Z."/>
            <person name="Shao H.Z."/>
            <person name="Wang X."/>
            <person name="Wang C.C."/>
            <person name="Yang T.C."/>
            <person name="Huo Q.B."/>
            <person name="Li W."/>
            <person name="Chen H.Y."/>
            <person name="Chen S.E."/>
            <person name="Zhou L.G."/>
            <person name="Ni X.B."/>
            <person name="Tian J.H."/>
            <person name="Sheng Y."/>
            <person name="Liu T."/>
            <person name="Pan Y.S."/>
            <person name="Xia L.Y."/>
            <person name="Li J."/>
            <person name="Zhao F."/>
            <person name="Cao W.C."/>
        </authorList>
    </citation>
    <scope>NUCLEOTIDE SEQUENCE [LARGE SCALE GENOMIC DNA]</scope>
    <source>
        <strain evidence="2">HaeL-2018</strain>
    </source>
</reference>
<dbReference type="EMBL" id="JABSTR010000010">
    <property type="protein sequence ID" value="KAH9380050.1"/>
    <property type="molecule type" value="Genomic_DNA"/>
</dbReference>